<comment type="caution">
    <text evidence="3">The sequence shown here is derived from an EMBL/GenBank/DDBJ whole genome shotgun (WGS) entry which is preliminary data.</text>
</comment>
<evidence type="ECO:0000313" key="4">
    <source>
        <dbReference type="Proteomes" id="UP000032680"/>
    </source>
</evidence>
<proteinExistence type="predicted"/>
<dbReference type="AlphaFoldDB" id="A0A0D6P513"/>
<feature type="region of interest" description="Disordered" evidence="1">
    <location>
        <begin position="1"/>
        <end position="23"/>
    </location>
</feature>
<reference evidence="3 4" key="1">
    <citation type="submission" date="2012-11" db="EMBL/GenBank/DDBJ databases">
        <title>Whole genome sequence of Acidisphaera rubrifaciens HS-AP3.</title>
        <authorList>
            <person name="Azuma Y."/>
            <person name="Higashiura N."/>
            <person name="Hirakawa H."/>
            <person name="Matsushita K."/>
        </authorList>
    </citation>
    <scope>NUCLEOTIDE SEQUENCE [LARGE SCALE GENOMIC DNA]</scope>
    <source>
        <strain evidence="3 4">HS-AP3</strain>
    </source>
</reference>
<evidence type="ECO:0000256" key="2">
    <source>
        <dbReference type="SAM" id="SignalP"/>
    </source>
</evidence>
<evidence type="ECO:0000313" key="3">
    <source>
        <dbReference type="EMBL" id="GAN76431.1"/>
    </source>
</evidence>
<dbReference type="Pfam" id="PF12276">
    <property type="entry name" value="DUF3617"/>
    <property type="match status" value="1"/>
</dbReference>
<dbReference type="EMBL" id="BANB01000092">
    <property type="protein sequence ID" value="GAN76431.1"/>
    <property type="molecule type" value="Genomic_DNA"/>
</dbReference>
<feature type="signal peptide" evidence="2">
    <location>
        <begin position="1"/>
        <end position="47"/>
    </location>
</feature>
<name>A0A0D6P513_9PROT</name>
<keyword evidence="4" id="KW-1185">Reference proteome</keyword>
<dbReference type="Proteomes" id="UP000032680">
    <property type="component" value="Unassembled WGS sequence"/>
</dbReference>
<dbReference type="InterPro" id="IPR022061">
    <property type="entry name" value="DUF3617"/>
</dbReference>
<gene>
    <name evidence="3" type="ORF">Asru_0092_04</name>
</gene>
<protein>
    <recommendedName>
        <fullName evidence="5">DUF3617 family protein</fullName>
    </recommendedName>
</protein>
<feature type="chain" id="PRO_5002309718" description="DUF3617 family protein" evidence="2">
    <location>
        <begin position="48"/>
        <end position="168"/>
    </location>
</feature>
<evidence type="ECO:0000256" key="1">
    <source>
        <dbReference type="SAM" id="MobiDB-lite"/>
    </source>
</evidence>
<accession>A0A0D6P513</accession>
<sequence>MNQRPRAGPIRWPRHGPNSGRGTNVRYRVFAGVALASCLAASVSAHADLLPGTYQLTSTVTIQGMSQPQTQTHDECIKGADAKDPAGHMLRQMSANGQCTVGHHSIDGGHLVADFTCSMQGHQTSGHLDVMFTDKTIDGSIAMEVAAAGQQAQHVTTVIKAMRKGDCS</sequence>
<organism evidence="3 4">
    <name type="scientific">Acidisphaera rubrifaciens HS-AP3</name>
    <dbReference type="NCBI Taxonomy" id="1231350"/>
    <lineage>
        <taxon>Bacteria</taxon>
        <taxon>Pseudomonadati</taxon>
        <taxon>Pseudomonadota</taxon>
        <taxon>Alphaproteobacteria</taxon>
        <taxon>Acetobacterales</taxon>
        <taxon>Acetobacteraceae</taxon>
        <taxon>Acidisphaera</taxon>
    </lineage>
</organism>
<keyword evidence="2" id="KW-0732">Signal</keyword>
<evidence type="ECO:0008006" key="5">
    <source>
        <dbReference type="Google" id="ProtNLM"/>
    </source>
</evidence>